<dbReference type="PANTHER" id="PTHR11545">
    <property type="entry name" value="RIBOSOMAL PROTEIN L13"/>
    <property type="match status" value="1"/>
</dbReference>
<dbReference type="GO" id="GO:0003735">
    <property type="term" value="F:structural constituent of ribosome"/>
    <property type="evidence" value="ECO:0007669"/>
    <property type="project" value="InterPro"/>
</dbReference>
<dbReference type="GO" id="GO:0006412">
    <property type="term" value="P:translation"/>
    <property type="evidence" value="ECO:0007669"/>
    <property type="project" value="UniProtKB-UniRule"/>
</dbReference>
<dbReference type="EMBL" id="CP002271">
    <property type="protein sequence ID" value="ADO70607.1"/>
    <property type="molecule type" value="Genomic_DNA"/>
</dbReference>
<dbReference type="GO" id="GO:0017148">
    <property type="term" value="P:negative regulation of translation"/>
    <property type="evidence" value="ECO:0007669"/>
    <property type="project" value="TreeGrafter"/>
</dbReference>
<dbReference type="FunFam" id="3.90.1180.10:FF:000001">
    <property type="entry name" value="50S ribosomal protein L13"/>
    <property type="match status" value="1"/>
</dbReference>
<dbReference type="eggNOG" id="COG0102">
    <property type="taxonomic scope" value="Bacteria"/>
</dbReference>
<dbReference type="Proteomes" id="UP000001351">
    <property type="component" value="Chromosome"/>
</dbReference>
<dbReference type="HOGENOM" id="CLU_082184_2_1_7"/>
<evidence type="ECO:0000256" key="6">
    <source>
        <dbReference type="HAMAP-Rule" id="MF_01366"/>
    </source>
</evidence>
<dbReference type="PROSITE" id="PS00783">
    <property type="entry name" value="RIBOSOMAL_L13"/>
    <property type="match status" value="1"/>
</dbReference>
<dbReference type="InterPro" id="IPR023563">
    <property type="entry name" value="Ribosomal_uL13_CS"/>
</dbReference>
<proteinExistence type="inferred from homology"/>
<dbReference type="STRING" id="378806.STAUR_2809"/>
<evidence type="ECO:0000313" key="10">
    <source>
        <dbReference type="Proteomes" id="UP000001351"/>
    </source>
</evidence>
<dbReference type="KEGG" id="sur:STAUR_2809"/>
<evidence type="ECO:0000256" key="4">
    <source>
        <dbReference type="ARBA" id="ARBA00023274"/>
    </source>
</evidence>
<evidence type="ECO:0000256" key="5">
    <source>
        <dbReference type="ARBA" id="ARBA00035201"/>
    </source>
</evidence>
<comment type="function">
    <text evidence="6 8">This protein is one of the early assembly proteins of the 50S ribosomal subunit, although it is not seen to bind rRNA by itself. It is important during the early stages of 50S assembly.</text>
</comment>
<comment type="subunit">
    <text evidence="2 6">Part of the 50S ribosomal subunit.</text>
</comment>
<dbReference type="HAMAP" id="MF_01366">
    <property type="entry name" value="Ribosomal_uL13"/>
    <property type="match status" value="1"/>
</dbReference>
<comment type="similarity">
    <text evidence="1 6 7">Belongs to the universal ribosomal protein uL13 family.</text>
</comment>
<dbReference type="InterPro" id="IPR005822">
    <property type="entry name" value="Ribosomal_uL13"/>
</dbReference>
<dbReference type="NCBIfam" id="TIGR01066">
    <property type="entry name" value="rplM_bact"/>
    <property type="match status" value="1"/>
</dbReference>
<name>E3FML4_STIAD</name>
<dbReference type="InterPro" id="IPR005823">
    <property type="entry name" value="Ribosomal_uL13_bac-type"/>
</dbReference>
<keyword evidence="10" id="KW-1185">Reference proteome</keyword>
<organism evidence="9 10">
    <name type="scientific">Stigmatella aurantiaca (strain DW4/3-1)</name>
    <dbReference type="NCBI Taxonomy" id="378806"/>
    <lineage>
        <taxon>Bacteria</taxon>
        <taxon>Pseudomonadati</taxon>
        <taxon>Myxococcota</taxon>
        <taxon>Myxococcia</taxon>
        <taxon>Myxococcales</taxon>
        <taxon>Cystobacterineae</taxon>
        <taxon>Archangiaceae</taxon>
        <taxon>Stigmatella</taxon>
    </lineage>
</organism>
<protein>
    <recommendedName>
        <fullName evidence="5 6">Large ribosomal subunit protein uL13</fullName>
    </recommendedName>
</protein>
<evidence type="ECO:0000313" key="9">
    <source>
        <dbReference type="EMBL" id="ADO70607.1"/>
    </source>
</evidence>
<gene>
    <name evidence="6 8 9" type="primary">rplM</name>
    <name evidence="9" type="ordered locus">STAUR_2809</name>
</gene>
<evidence type="ECO:0000256" key="2">
    <source>
        <dbReference type="ARBA" id="ARBA00011838"/>
    </source>
</evidence>
<evidence type="ECO:0000256" key="8">
    <source>
        <dbReference type="RuleBase" id="RU003878"/>
    </source>
</evidence>
<dbReference type="AlphaFoldDB" id="E3FML4"/>
<dbReference type="SUPFAM" id="SSF52161">
    <property type="entry name" value="Ribosomal protein L13"/>
    <property type="match status" value="1"/>
</dbReference>
<evidence type="ECO:0000256" key="1">
    <source>
        <dbReference type="ARBA" id="ARBA00006227"/>
    </source>
</evidence>
<evidence type="ECO:0000256" key="3">
    <source>
        <dbReference type="ARBA" id="ARBA00022980"/>
    </source>
</evidence>
<dbReference type="Pfam" id="PF00572">
    <property type="entry name" value="Ribosomal_L13"/>
    <property type="match status" value="1"/>
</dbReference>
<dbReference type="GO" id="GO:0022625">
    <property type="term" value="C:cytosolic large ribosomal subunit"/>
    <property type="evidence" value="ECO:0007669"/>
    <property type="project" value="TreeGrafter"/>
</dbReference>
<dbReference type="PANTHER" id="PTHR11545:SF2">
    <property type="entry name" value="LARGE RIBOSOMAL SUBUNIT PROTEIN UL13M"/>
    <property type="match status" value="1"/>
</dbReference>
<dbReference type="CDD" id="cd00392">
    <property type="entry name" value="Ribosomal_L13"/>
    <property type="match status" value="1"/>
</dbReference>
<evidence type="ECO:0000256" key="7">
    <source>
        <dbReference type="RuleBase" id="RU003877"/>
    </source>
</evidence>
<keyword evidence="3 6" id="KW-0689">Ribosomal protein</keyword>
<dbReference type="GO" id="GO:0003729">
    <property type="term" value="F:mRNA binding"/>
    <property type="evidence" value="ECO:0007669"/>
    <property type="project" value="TreeGrafter"/>
</dbReference>
<dbReference type="InterPro" id="IPR036899">
    <property type="entry name" value="Ribosomal_uL13_sf"/>
</dbReference>
<keyword evidence="4 6" id="KW-0687">Ribonucleoprotein</keyword>
<dbReference type="Gene3D" id="3.90.1180.10">
    <property type="entry name" value="Ribosomal protein L13"/>
    <property type="match status" value="1"/>
</dbReference>
<dbReference type="PIRSF" id="PIRSF002181">
    <property type="entry name" value="Ribosomal_L13"/>
    <property type="match status" value="1"/>
</dbReference>
<sequence length="177" mass="20044">MEFWDRTRGWFSYSGGQRRRPLQSFGVHTMSQRTYSAKASDIKRQWHVVDVSDKVLGRAASQIATLLKGKHKAIYTPSIDTGDHVVVINAEKVKVTGTKEQAKMYYRHPRAGFPGALKITNLAKLRQRHPEDVIINAVRRMLPRNALGRQMMTKLKVYAGDAHPHAAQKPTAREVEA</sequence>
<reference evidence="9 10" key="1">
    <citation type="journal article" date="2011" name="Mol. Biol. Evol.">
        <title>Comparative genomic analysis of fruiting body formation in Myxococcales.</title>
        <authorList>
            <person name="Huntley S."/>
            <person name="Hamann N."/>
            <person name="Wegener-Feldbrugge S."/>
            <person name="Treuner-Lange A."/>
            <person name="Kube M."/>
            <person name="Reinhardt R."/>
            <person name="Klages S."/>
            <person name="Muller R."/>
            <person name="Ronning C.M."/>
            <person name="Nierman W.C."/>
            <person name="Sogaard-Andersen L."/>
        </authorList>
    </citation>
    <scope>NUCLEOTIDE SEQUENCE [LARGE SCALE GENOMIC DNA]</scope>
    <source>
        <strain evidence="9 10">DW4/3-1</strain>
    </source>
</reference>
<accession>E3FML4</accession>